<dbReference type="Gene3D" id="1.25.40.880">
    <property type="entry name" value="Alkyl sulfatase, dimerisation domain"/>
    <property type="match status" value="1"/>
</dbReference>
<dbReference type="InterPro" id="IPR052195">
    <property type="entry name" value="Bact_Alkyl/Aryl-Sulfatase"/>
</dbReference>
<keyword evidence="1" id="KW-0479">Metal-binding</keyword>
<dbReference type="SMART" id="SM00849">
    <property type="entry name" value="Lactamase_B"/>
    <property type="match status" value="1"/>
</dbReference>
<dbReference type="InterPro" id="IPR001279">
    <property type="entry name" value="Metallo-B-lactamas"/>
</dbReference>
<dbReference type="Gene3D" id="3.30.1050.10">
    <property type="entry name" value="SCP2 sterol-binding domain"/>
    <property type="match status" value="1"/>
</dbReference>
<protein>
    <submittedName>
        <fullName evidence="7">MBL fold metallo-hydrolase</fullName>
    </submittedName>
</protein>
<keyword evidence="3" id="KW-0862">Zinc</keyword>
<dbReference type="GO" id="GO:0046983">
    <property type="term" value="F:protein dimerization activity"/>
    <property type="evidence" value="ECO:0007669"/>
    <property type="project" value="InterPro"/>
</dbReference>
<evidence type="ECO:0000256" key="5">
    <source>
        <dbReference type="SAM" id="Phobius"/>
    </source>
</evidence>
<keyword evidence="8" id="KW-1185">Reference proteome</keyword>
<organism evidence="7 8">
    <name type="scientific">Emcibacter nanhaiensis</name>
    <dbReference type="NCBI Taxonomy" id="1505037"/>
    <lineage>
        <taxon>Bacteria</taxon>
        <taxon>Pseudomonadati</taxon>
        <taxon>Pseudomonadota</taxon>
        <taxon>Alphaproteobacteria</taxon>
        <taxon>Emcibacterales</taxon>
        <taxon>Emcibacteraceae</taxon>
        <taxon>Emcibacter</taxon>
    </lineage>
</organism>
<dbReference type="InterPro" id="IPR044097">
    <property type="entry name" value="Bds1/SdsA1_MBL-fold"/>
</dbReference>
<dbReference type="InterPro" id="IPR029229">
    <property type="entry name" value="Alkyl_sulf_C"/>
</dbReference>
<feature type="domain" description="Metallo-beta-lactamase" evidence="6">
    <location>
        <begin position="132"/>
        <end position="349"/>
    </location>
</feature>
<evidence type="ECO:0000256" key="2">
    <source>
        <dbReference type="ARBA" id="ARBA00022801"/>
    </source>
</evidence>
<feature type="transmembrane region" description="Helical" evidence="5">
    <location>
        <begin position="12"/>
        <end position="33"/>
    </location>
</feature>
<accession>A0A501PI07</accession>
<dbReference type="GO" id="GO:0046872">
    <property type="term" value="F:metal ion binding"/>
    <property type="evidence" value="ECO:0007669"/>
    <property type="project" value="UniProtKB-KW"/>
</dbReference>
<dbReference type="EMBL" id="VFIY01000010">
    <property type="protein sequence ID" value="TPD59825.1"/>
    <property type="molecule type" value="Genomic_DNA"/>
</dbReference>
<dbReference type="PANTHER" id="PTHR43223:SF1">
    <property type="entry name" value="ALKYL_ARYL-SULFATASE BDS1"/>
    <property type="match status" value="1"/>
</dbReference>
<dbReference type="Gene3D" id="3.60.15.30">
    <property type="entry name" value="Metallo-beta-lactamase domain"/>
    <property type="match status" value="1"/>
</dbReference>
<dbReference type="Proteomes" id="UP000319148">
    <property type="component" value="Unassembled WGS sequence"/>
</dbReference>
<proteinExistence type="inferred from homology"/>
<dbReference type="CDD" id="cd07710">
    <property type="entry name" value="arylsulfatase_Sdsa1-like_MBL-fold"/>
    <property type="match status" value="1"/>
</dbReference>
<dbReference type="AlphaFoldDB" id="A0A501PI07"/>
<evidence type="ECO:0000259" key="6">
    <source>
        <dbReference type="SMART" id="SM00849"/>
    </source>
</evidence>
<dbReference type="InterPro" id="IPR038536">
    <property type="entry name" value="Alkyl/aryl-sulf_dimr_sf"/>
</dbReference>
<feature type="transmembrane region" description="Helical" evidence="5">
    <location>
        <begin position="67"/>
        <end position="90"/>
    </location>
</feature>
<dbReference type="SUPFAM" id="SSF56281">
    <property type="entry name" value="Metallo-hydrolase/oxidoreductase"/>
    <property type="match status" value="1"/>
</dbReference>
<evidence type="ECO:0000313" key="7">
    <source>
        <dbReference type="EMBL" id="TPD59825.1"/>
    </source>
</evidence>
<feature type="transmembrane region" description="Helical" evidence="5">
    <location>
        <begin position="39"/>
        <end position="55"/>
    </location>
</feature>
<dbReference type="OrthoDB" id="7253658at2"/>
<dbReference type="PANTHER" id="PTHR43223">
    <property type="entry name" value="ALKYL/ARYL-SULFATASE"/>
    <property type="match status" value="1"/>
</dbReference>
<keyword evidence="5" id="KW-1133">Transmembrane helix</keyword>
<reference evidence="8" key="1">
    <citation type="submission" date="2019-06" db="EMBL/GenBank/DDBJ databases">
        <title>The complete genome of Emcibacter congregatus ZYLT.</title>
        <authorList>
            <person name="Zhao Z."/>
        </authorList>
    </citation>
    <scope>NUCLEOTIDE SEQUENCE [LARGE SCALE GENOMIC DNA]</scope>
    <source>
        <strain evidence="8">MCCC 1A06723</strain>
    </source>
</reference>
<evidence type="ECO:0000256" key="3">
    <source>
        <dbReference type="ARBA" id="ARBA00022833"/>
    </source>
</evidence>
<name>A0A501PI07_9PROT</name>
<dbReference type="Pfam" id="PF14864">
    <property type="entry name" value="Alkyl_sulf_C"/>
    <property type="match status" value="1"/>
</dbReference>
<evidence type="ECO:0000256" key="1">
    <source>
        <dbReference type="ARBA" id="ARBA00022723"/>
    </source>
</evidence>
<keyword evidence="2 7" id="KW-0378">Hydrolase</keyword>
<dbReference type="InterPro" id="IPR036866">
    <property type="entry name" value="RibonucZ/Hydroxyglut_hydro"/>
</dbReference>
<comment type="similarity">
    <text evidence="4">Belongs to the metallo-beta-lactamase superfamily. Type III sulfatase family.</text>
</comment>
<sequence length="661" mass="73013">MFRTSAALLKLPSLASAFTSFSSCISIILFHLVIKMANIYYYIEFIKGCTLFLSLKKQRTGKMLQDTLKTVKILVMVLSLCLATGSTLVAEEATVEKPEISIHPELAAHTAHFEKKVYQVGDNVYSAVGYSLGNVIMIVGEDGVIVVDTGTHPGEAAEAWNELRKYSDKPVRAVVYTHFHPDHWGGVKAIVSQEEVDSGKVRIFAHETLVSNVVHQGGAMGPILAMRTGYSFGLGLPPEDREGMNEGIGPEITQGTSGFLYPTDVFDDHLQVTIAGVQLQMVHVPSEAPDEISVYLKKGNILLSGETIQGPTLPNIHTLRGTKFRDPLQWYKSIDRLRGFKAAYLVPSHGQPLYGADRVEEVLRMTRDGIQYIHDQTLRYINKGLTPDELAQTVAFPDYLANSKPYLREYYGTVKHAVREIYAGYLGWFEGDPTDLDPMPRSEASRRYVELLGGRDRLLAAARDAYEKGEAQWAAELATHLVRIDHKDMPARLLKAAALRKLGYASMNTNWRNWYLTSAQELEGHIDPVADLRKFIGAFSSPDIVAAWPLARLVEGLGPRLAAEKTLGRHVTVAFVATDTGEGHALEIRQAVAEFHADIPSDAEVTVRAPRMVLVGLLTGQATVEQLLDKGLLGIDGDPARLREILGMFDPMLSPIELTLR</sequence>
<dbReference type="GO" id="GO:0018741">
    <property type="term" value="F:linear primary-alkylsulfatase activity"/>
    <property type="evidence" value="ECO:0007669"/>
    <property type="project" value="InterPro"/>
</dbReference>
<dbReference type="PROSITE" id="PS51257">
    <property type="entry name" value="PROKAR_LIPOPROTEIN"/>
    <property type="match status" value="1"/>
</dbReference>
<dbReference type="SUPFAM" id="SSF55718">
    <property type="entry name" value="SCP-like"/>
    <property type="match status" value="1"/>
</dbReference>
<keyword evidence="5" id="KW-0472">Membrane</keyword>
<keyword evidence="5" id="KW-0812">Transmembrane</keyword>
<dbReference type="Pfam" id="PF14863">
    <property type="entry name" value="Alkyl_sulf_dimr"/>
    <property type="match status" value="1"/>
</dbReference>
<dbReference type="InterPro" id="IPR029228">
    <property type="entry name" value="Alkyl_sulf_dimr"/>
</dbReference>
<comment type="caution">
    <text evidence="7">The sequence shown here is derived from an EMBL/GenBank/DDBJ whole genome shotgun (WGS) entry which is preliminary data.</text>
</comment>
<dbReference type="GO" id="GO:0018909">
    <property type="term" value="P:dodecyl sulfate metabolic process"/>
    <property type="evidence" value="ECO:0007669"/>
    <property type="project" value="InterPro"/>
</dbReference>
<dbReference type="InterPro" id="IPR036527">
    <property type="entry name" value="SCP2_sterol-bd_dom_sf"/>
</dbReference>
<dbReference type="Pfam" id="PF00753">
    <property type="entry name" value="Lactamase_B"/>
    <property type="match status" value="1"/>
</dbReference>
<evidence type="ECO:0000313" key="8">
    <source>
        <dbReference type="Proteomes" id="UP000319148"/>
    </source>
</evidence>
<gene>
    <name evidence="7" type="ORF">FIV46_10070</name>
</gene>
<evidence type="ECO:0000256" key="4">
    <source>
        <dbReference type="ARBA" id="ARBA00033751"/>
    </source>
</evidence>